<dbReference type="SUPFAM" id="SSF55174">
    <property type="entry name" value="Alpha-L RNA-binding motif"/>
    <property type="match status" value="1"/>
</dbReference>
<evidence type="ECO:0000256" key="2">
    <source>
        <dbReference type="ARBA" id="ARBA00007465"/>
    </source>
</evidence>
<sequence>MIYLVKPIEMRQLKYHEERLLRKVNFLNWKSTNTTREHQICAKYYLHNREDYHTYNKLVGKIKKLTECLARLKDTEETKNRLGKGLIRKLYSIGIINDKKLIECTQISVSSICKRRLPSIMVDKKMVDNLGVAVRLVQQGHVKIGSRVVNDTSVLVSRGMEDFVTWADSSKIRKTIKEFEGMYDDYDYV</sequence>
<keyword evidence="3" id="KW-0690">Ribosome biogenesis</keyword>
<name>A0ABQ7I1F8_9MICR</name>
<evidence type="ECO:0000256" key="6">
    <source>
        <dbReference type="ARBA" id="ARBA00023274"/>
    </source>
</evidence>
<gene>
    <name evidence="10" type="primary">IMP3</name>
    <name evidence="10" type="ORF">TCON_0564</name>
</gene>
<dbReference type="GO" id="GO:1990904">
    <property type="term" value="C:ribonucleoprotein complex"/>
    <property type="evidence" value="ECO:0007669"/>
    <property type="project" value="UniProtKB-KW"/>
</dbReference>
<evidence type="ECO:0000259" key="8">
    <source>
        <dbReference type="SMART" id="SM00363"/>
    </source>
</evidence>
<organism evidence="10 11">
    <name type="scientific">Astathelohania contejeani</name>
    <dbReference type="NCBI Taxonomy" id="164912"/>
    <lineage>
        <taxon>Eukaryota</taxon>
        <taxon>Fungi</taxon>
        <taxon>Fungi incertae sedis</taxon>
        <taxon>Microsporidia</taxon>
        <taxon>Astathelohaniidae</taxon>
        <taxon>Astathelohania</taxon>
    </lineage>
</organism>
<dbReference type="CDD" id="cd00165">
    <property type="entry name" value="S4"/>
    <property type="match status" value="1"/>
</dbReference>
<dbReference type="Gene3D" id="3.10.290.10">
    <property type="entry name" value="RNA-binding S4 domain"/>
    <property type="match status" value="1"/>
</dbReference>
<dbReference type="PANTHER" id="PTHR11831">
    <property type="entry name" value="30S 40S RIBOSOMAL PROTEIN"/>
    <property type="match status" value="1"/>
</dbReference>
<keyword evidence="5" id="KW-0539">Nucleus</keyword>
<dbReference type="Proteomes" id="UP001516464">
    <property type="component" value="Unassembled WGS sequence"/>
</dbReference>
<accession>A0ABQ7I1F8</accession>
<comment type="subcellular location">
    <subcellularLocation>
        <location evidence="1">Nucleus</location>
        <location evidence="1">Nucleolus</location>
    </subcellularLocation>
</comment>
<dbReference type="SMART" id="SM00363">
    <property type="entry name" value="S4"/>
    <property type="match status" value="1"/>
</dbReference>
<dbReference type="EMBL" id="SBIQ01000022">
    <property type="protein sequence ID" value="KAF7684243.1"/>
    <property type="molecule type" value="Genomic_DNA"/>
</dbReference>
<dbReference type="InterPro" id="IPR001912">
    <property type="entry name" value="Ribosomal_uS4_N"/>
</dbReference>
<dbReference type="InterPro" id="IPR022801">
    <property type="entry name" value="Ribosomal_uS4"/>
</dbReference>
<evidence type="ECO:0000313" key="10">
    <source>
        <dbReference type="EMBL" id="KAF7684243.1"/>
    </source>
</evidence>
<evidence type="ECO:0000256" key="3">
    <source>
        <dbReference type="ARBA" id="ARBA00022517"/>
    </source>
</evidence>
<evidence type="ECO:0000256" key="5">
    <source>
        <dbReference type="ARBA" id="ARBA00023242"/>
    </source>
</evidence>
<reference evidence="10 11" key="1">
    <citation type="submission" date="2019-01" db="EMBL/GenBank/DDBJ databases">
        <title>Genomes sequencing and comparative genomics of infectious freshwater microsporidia, Cucumispora dikerogammari and Thelohania contejeani.</title>
        <authorList>
            <person name="Cormier A."/>
            <person name="Giraud I."/>
            <person name="Wattier R."/>
            <person name="Teixeira M."/>
            <person name="Grandjean F."/>
            <person name="Rigaud T."/>
            <person name="Cordaux R."/>
        </authorList>
    </citation>
    <scope>NUCLEOTIDE SEQUENCE [LARGE SCALE GENOMIC DNA]</scope>
    <source>
        <strain evidence="10">T1</strain>
        <tissue evidence="10">Spores</tissue>
    </source>
</reference>
<keyword evidence="4 7" id="KW-0694">RNA-binding</keyword>
<keyword evidence="11" id="KW-1185">Reference proteome</keyword>
<dbReference type="PROSITE" id="PS50889">
    <property type="entry name" value="S4"/>
    <property type="match status" value="1"/>
</dbReference>
<evidence type="ECO:0000256" key="1">
    <source>
        <dbReference type="ARBA" id="ARBA00004604"/>
    </source>
</evidence>
<evidence type="ECO:0000313" key="11">
    <source>
        <dbReference type="Proteomes" id="UP001516464"/>
    </source>
</evidence>
<dbReference type="PANTHER" id="PTHR11831:SF1">
    <property type="entry name" value="U3 SMALL NUCLEOLAR RIBONUCLEOPROTEIN PROTEIN IMP3"/>
    <property type="match status" value="1"/>
</dbReference>
<evidence type="ECO:0000259" key="9">
    <source>
        <dbReference type="SMART" id="SM01390"/>
    </source>
</evidence>
<proteinExistence type="inferred from homology"/>
<evidence type="ECO:0000256" key="7">
    <source>
        <dbReference type="PROSITE-ProRule" id="PRU00182"/>
    </source>
</evidence>
<dbReference type="Pfam" id="PF00163">
    <property type="entry name" value="Ribosomal_S4"/>
    <property type="match status" value="1"/>
</dbReference>
<protein>
    <submittedName>
        <fullName evidence="10">U3 small nucleolar ribonucleoprotein IMP3</fullName>
    </submittedName>
</protein>
<keyword evidence="6 10" id="KW-0687">Ribonucleoprotein</keyword>
<dbReference type="InterPro" id="IPR036986">
    <property type="entry name" value="S4_RNA-bd_sf"/>
</dbReference>
<comment type="caution">
    <text evidence="10">The sequence shown here is derived from an EMBL/GenBank/DDBJ whole genome shotgun (WGS) entry which is preliminary data.</text>
</comment>
<evidence type="ECO:0000256" key="4">
    <source>
        <dbReference type="ARBA" id="ARBA00022884"/>
    </source>
</evidence>
<comment type="similarity">
    <text evidence="2">Belongs to the universal ribosomal protein uS4 family.</text>
</comment>
<dbReference type="Pfam" id="PF01479">
    <property type="entry name" value="S4"/>
    <property type="match status" value="1"/>
</dbReference>
<feature type="domain" description="Small ribosomal subunit protein uS4 N-terminal" evidence="9">
    <location>
        <begin position="12"/>
        <end position="114"/>
    </location>
</feature>
<dbReference type="SMART" id="SM01390">
    <property type="entry name" value="Ribosomal_S4"/>
    <property type="match status" value="1"/>
</dbReference>
<dbReference type="InterPro" id="IPR002942">
    <property type="entry name" value="S4_RNA-bd"/>
</dbReference>
<feature type="domain" description="RNA-binding S4" evidence="8">
    <location>
        <begin position="115"/>
        <end position="181"/>
    </location>
</feature>